<dbReference type="Pfam" id="PF13279">
    <property type="entry name" value="4HBT_2"/>
    <property type="match status" value="1"/>
</dbReference>
<dbReference type="PANTHER" id="PTHR31793">
    <property type="entry name" value="4-HYDROXYBENZOYL-COA THIOESTERASE FAMILY MEMBER"/>
    <property type="match status" value="1"/>
</dbReference>
<protein>
    <submittedName>
        <fullName evidence="1">Thioesterase</fullName>
    </submittedName>
</protein>
<dbReference type="SUPFAM" id="SSF54637">
    <property type="entry name" value="Thioesterase/thiol ester dehydrase-isomerase"/>
    <property type="match status" value="1"/>
</dbReference>
<dbReference type="KEGG" id="btrm:SAMEA390648700472"/>
<proteinExistence type="predicted"/>
<keyword evidence="2" id="KW-1185">Reference proteome</keyword>
<reference evidence="1 2" key="1">
    <citation type="submission" date="2016-04" db="EMBL/GenBank/DDBJ databases">
        <authorList>
            <consortium name="Pathogen Informatics"/>
        </authorList>
    </citation>
    <scope>NUCLEOTIDE SEQUENCE [LARGE SCALE GENOMIC DNA]</scope>
    <source>
        <strain evidence="1 2">H044680328</strain>
    </source>
</reference>
<dbReference type="PATRIC" id="fig|123899.6.peg.455"/>
<sequence length="158" mass="17554">MNPLPSTTLAVDPAWIDAYGHMNAAHYVGVFDGVGFKLLHEIGVGLDYTETTRCGIYTMNIQVAYLREVLAGDPLMLQLRVLEADDKRLLCLMELWQTRDNYLAATMEQLSLHVDLNTRRATPFPAELAARLAATALAHAQAPLPAGYRRILPLKPPR</sequence>
<gene>
    <name evidence="1" type="ORF">SAMEA3906487_00472</name>
</gene>
<dbReference type="InterPro" id="IPR029069">
    <property type="entry name" value="HotDog_dom_sf"/>
</dbReference>
<accession>A0A157QUU8</accession>
<dbReference type="GeneID" id="56588117"/>
<dbReference type="OrthoDB" id="6117985at2"/>
<dbReference type="GO" id="GO:0047617">
    <property type="term" value="F:fatty acyl-CoA hydrolase activity"/>
    <property type="evidence" value="ECO:0007669"/>
    <property type="project" value="TreeGrafter"/>
</dbReference>
<name>A0A157QUU8_9BORD</name>
<organism evidence="1 2">
    <name type="scientific">Bordetella trematum</name>
    <dbReference type="NCBI Taxonomy" id="123899"/>
    <lineage>
        <taxon>Bacteria</taxon>
        <taxon>Pseudomonadati</taxon>
        <taxon>Pseudomonadota</taxon>
        <taxon>Betaproteobacteria</taxon>
        <taxon>Burkholderiales</taxon>
        <taxon>Alcaligenaceae</taxon>
        <taxon>Bordetella</taxon>
    </lineage>
</organism>
<dbReference type="RefSeq" id="WP_025517068.1">
    <property type="nucleotide sequence ID" value="NZ_CP016340.1"/>
</dbReference>
<dbReference type="STRING" id="123899.SAMEA3906487_00472"/>
<dbReference type="PANTHER" id="PTHR31793:SF2">
    <property type="entry name" value="BLR1345 PROTEIN"/>
    <property type="match status" value="1"/>
</dbReference>
<dbReference type="eggNOG" id="COG0824">
    <property type="taxonomic scope" value="Bacteria"/>
</dbReference>
<evidence type="ECO:0000313" key="1">
    <source>
        <dbReference type="EMBL" id="SAI66864.1"/>
    </source>
</evidence>
<dbReference type="CDD" id="cd00586">
    <property type="entry name" value="4HBT"/>
    <property type="match status" value="1"/>
</dbReference>
<dbReference type="AlphaFoldDB" id="A0A157QUU8"/>
<dbReference type="EMBL" id="LT546645">
    <property type="protein sequence ID" value="SAI66864.1"/>
    <property type="molecule type" value="Genomic_DNA"/>
</dbReference>
<dbReference type="Proteomes" id="UP000076825">
    <property type="component" value="Chromosome 1"/>
</dbReference>
<dbReference type="Gene3D" id="3.10.129.10">
    <property type="entry name" value="Hotdog Thioesterase"/>
    <property type="match status" value="1"/>
</dbReference>
<evidence type="ECO:0000313" key="2">
    <source>
        <dbReference type="Proteomes" id="UP000076825"/>
    </source>
</evidence>
<dbReference type="InterPro" id="IPR050563">
    <property type="entry name" value="4-hydroxybenzoyl-CoA_TE"/>
</dbReference>